<keyword evidence="2" id="KW-1185">Reference proteome</keyword>
<protein>
    <submittedName>
        <fullName evidence="1">Uncharacterized protein</fullName>
    </submittedName>
</protein>
<gene>
    <name evidence="1" type="ORF">TPR58_22300</name>
</gene>
<organism evidence="1 2">
    <name type="scientific">Sphingomonas rustica</name>
    <dbReference type="NCBI Taxonomy" id="3103142"/>
    <lineage>
        <taxon>Bacteria</taxon>
        <taxon>Pseudomonadati</taxon>
        <taxon>Pseudomonadota</taxon>
        <taxon>Alphaproteobacteria</taxon>
        <taxon>Sphingomonadales</taxon>
        <taxon>Sphingomonadaceae</taxon>
        <taxon>Sphingomonas</taxon>
    </lineage>
</organism>
<sequence>MPERMAAGDAAMIPLAQAALSEAEGRLAPAGPTDFRRELTACLMLCAPAGMAEEDRREWLIAAWGTLQGIPADLLAAGAQAARRRCTHPSQIVPAILETAEPLWRIRRADRQRVTGALARMRGPARPAEPRCTPAQARRIIEALGLDVPAPGARPPRPSVPDWLRERIAAAATPETNTAIPNEDQ</sequence>
<dbReference type="EMBL" id="JBDIZK010000020">
    <property type="protein sequence ID" value="MEN3749921.1"/>
    <property type="molecule type" value="Genomic_DNA"/>
</dbReference>
<proteinExistence type="predicted"/>
<evidence type="ECO:0000313" key="1">
    <source>
        <dbReference type="EMBL" id="MEN3749921.1"/>
    </source>
</evidence>
<accession>A0ABV0BGW6</accession>
<name>A0ABV0BGW6_9SPHN</name>
<reference evidence="1 2" key="1">
    <citation type="submission" date="2024-05" db="EMBL/GenBank/DDBJ databases">
        <title>Sphingomonas sp. HF-S3 16S ribosomal RNA gene Genome sequencing and assembly.</title>
        <authorList>
            <person name="Lee H."/>
        </authorList>
    </citation>
    <scope>NUCLEOTIDE SEQUENCE [LARGE SCALE GENOMIC DNA]</scope>
    <source>
        <strain evidence="1 2">HF-S3</strain>
    </source>
</reference>
<evidence type="ECO:0000313" key="2">
    <source>
        <dbReference type="Proteomes" id="UP001427805"/>
    </source>
</evidence>
<dbReference type="Proteomes" id="UP001427805">
    <property type="component" value="Unassembled WGS sequence"/>
</dbReference>
<comment type="caution">
    <text evidence="1">The sequence shown here is derived from an EMBL/GenBank/DDBJ whole genome shotgun (WGS) entry which is preliminary data.</text>
</comment>